<evidence type="ECO:0000256" key="1">
    <source>
        <dbReference type="ARBA" id="ARBA00004115"/>
    </source>
</evidence>
<keyword evidence="6" id="KW-0256">Endoplasmic reticulum</keyword>
<dbReference type="EMBL" id="JWZT01000794">
    <property type="protein sequence ID" value="KII73527.1"/>
    <property type="molecule type" value="Genomic_DNA"/>
</dbReference>
<dbReference type="PANTHER" id="PTHR12924">
    <property type="entry name" value="TRANSLOCON-ASSOCIATED PROTEIN, ALPHA SUBUNIT"/>
    <property type="match status" value="1"/>
</dbReference>
<accession>A0A0C2NHM6</accession>
<evidence type="ECO:0000256" key="6">
    <source>
        <dbReference type="ARBA" id="ARBA00022824"/>
    </source>
</evidence>
<comment type="function">
    <text evidence="9">TRAP proteins are part of a complex whose function is to bind calcium to the ER membrane and thereby regulate the retention of ER resident proteins. May be involved in the recycling of the translocation apparatus after completion of the translocation process or may function as a membrane-bound chaperone facilitating folding of translocated proteins.</text>
</comment>
<feature type="signal peptide" evidence="14">
    <location>
        <begin position="1"/>
        <end position="26"/>
    </location>
</feature>
<evidence type="ECO:0000256" key="4">
    <source>
        <dbReference type="ARBA" id="ARBA00022692"/>
    </source>
</evidence>
<feature type="chain" id="PRO_5002165064" description="Translocon-associated protein subunit alpha" evidence="14">
    <location>
        <begin position="27"/>
        <end position="273"/>
    </location>
</feature>
<evidence type="ECO:0000256" key="5">
    <source>
        <dbReference type="ARBA" id="ARBA00022729"/>
    </source>
</evidence>
<evidence type="ECO:0000256" key="2">
    <source>
        <dbReference type="ARBA" id="ARBA00006776"/>
    </source>
</evidence>
<feature type="region of interest" description="Disordered" evidence="12">
    <location>
        <begin position="36"/>
        <end position="63"/>
    </location>
</feature>
<keyword evidence="16" id="KW-1185">Reference proteome</keyword>
<keyword evidence="5 14" id="KW-0732">Signal</keyword>
<proteinExistence type="inferred from homology"/>
<comment type="subunit">
    <text evidence="10">Heterotetramer of TRAP-alpha, TRAP-beta, TRAP-delta and TRAP-gamma. Interacts with palmitoylated calnexin (CALX), the interaction is required for efficient folding of glycosylated proteins.</text>
</comment>
<organism evidence="15 16">
    <name type="scientific">Thelohanellus kitauei</name>
    <name type="common">Myxosporean</name>
    <dbReference type="NCBI Taxonomy" id="669202"/>
    <lineage>
        <taxon>Eukaryota</taxon>
        <taxon>Metazoa</taxon>
        <taxon>Cnidaria</taxon>
        <taxon>Myxozoa</taxon>
        <taxon>Myxosporea</taxon>
        <taxon>Bivalvulida</taxon>
        <taxon>Platysporina</taxon>
        <taxon>Myxobolidae</taxon>
        <taxon>Thelohanellus</taxon>
    </lineage>
</organism>
<reference evidence="15 16" key="1">
    <citation type="journal article" date="2014" name="Genome Biol. Evol.">
        <title>The genome of the myxosporean Thelohanellus kitauei shows adaptations to nutrient acquisition within its fish host.</title>
        <authorList>
            <person name="Yang Y."/>
            <person name="Xiong J."/>
            <person name="Zhou Z."/>
            <person name="Huo F."/>
            <person name="Miao W."/>
            <person name="Ran C."/>
            <person name="Liu Y."/>
            <person name="Zhang J."/>
            <person name="Feng J."/>
            <person name="Wang M."/>
            <person name="Wang M."/>
            <person name="Wang L."/>
            <person name="Yao B."/>
        </authorList>
    </citation>
    <scope>NUCLEOTIDE SEQUENCE [LARGE SCALE GENOMIC DNA]</scope>
    <source>
        <strain evidence="15">Wuqing</strain>
    </source>
</reference>
<comment type="similarity">
    <text evidence="2">Belongs to the TRAP-alpha family.</text>
</comment>
<protein>
    <recommendedName>
        <fullName evidence="3">Translocon-associated protein subunit alpha</fullName>
    </recommendedName>
    <alternativeName>
        <fullName evidence="11">Signal sequence receptor subunit alpha</fullName>
    </alternativeName>
</protein>
<dbReference type="Proteomes" id="UP000031668">
    <property type="component" value="Unassembled WGS sequence"/>
</dbReference>
<keyword evidence="8 13" id="KW-0472">Membrane</keyword>
<sequence length="273" mass="31369">MLLEMRWLFLLGFISILTISYKGCICQEFVDQNQDEYGSVTDEEEEESHELGQTETSESLDGKDSDVLARNLSELISYSVLFPDHEDDKLPAGVPIRLIVTFLHDSESTVVLRHMMAGLHHHKTASHSIQNFSTTEYDINIPPGIEYTVQYNFWPHHSFAERPFKLIMEALLTDEKEDYRMTVYNVSVVFKDLNTSNFDIQLVSIIVMILSMILGLGYFLYSKYLKDKFSLNKKVQVTKVETGTNEDGVDYGWLPRECLSDQDVKSNNKKKVA</sequence>
<dbReference type="InterPro" id="IPR005595">
    <property type="entry name" value="TRAP_alpha"/>
</dbReference>
<evidence type="ECO:0000256" key="14">
    <source>
        <dbReference type="SAM" id="SignalP"/>
    </source>
</evidence>
<gene>
    <name evidence="15" type="ORF">RF11_05353</name>
</gene>
<feature type="transmembrane region" description="Helical" evidence="13">
    <location>
        <begin position="200"/>
        <end position="221"/>
    </location>
</feature>
<evidence type="ECO:0000256" key="12">
    <source>
        <dbReference type="SAM" id="MobiDB-lite"/>
    </source>
</evidence>
<comment type="subcellular location">
    <subcellularLocation>
        <location evidence="1">Endoplasmic reticulum membrane</location>
        <topology evidence="1">Single-pass type I membrane protein</topology>
    </subcellularLocation>
</comment>
<dbReference type="OrthoDB" id="1926781at2759"/>
<evidence type="ECO:0000256" key="11">
    <source>
        <dbReference type="ARBA" id="ARBA00031071"/>
    </source>
</evidence>
<dbReference type="AlphaFoldDB" id="A0A0C2NHM6"/>
<evidence type="ECO:0000256" key="8">
    <source>
        <dbReference type="ARBA" id="ARBA00023136"/>
    </source>
</evidence>
<dbReference type="PANTHER" id="PTHR12924:SF0">
    <property type="entry name" value="TRANSLOCON-ASSOCIATED PROTEIN SUBUNIT ALPHA"/>
    <property type="match status" value="1"/>
</dbReference>
<keyword evidence="4 13" id="KW-0812">Transmembrane</keyword>
<evidence type="ECO:0000256" key="10">
    <source>
        <dbReference type="ARBA" id="ARBA00025854"/>
    </source>
</evidence>
<evidence type="ECO:0000256" key="7">
    <source>
        <dbReference type="ARBA" id="ARBA00022989"/>
    </source>
</evidence>
<dbReference type="Pfam" id="PF03896">
    <property type="entry name" value="TRAP_alpha"/>
    <property type="match status" value="1"/>
</dbReference>
<evidence type="ECO:0000256" key="3">
    <source>
        <dbReference type="ARBA" id="ARBA00020280"/>
    </source>
</evidence>
<dbReference type="GO" id="GO:0005789">
    <property type="term" value="C:endoplasmic reticulum membrane"/>
    <property type="evidence" value="ECO:0007669"/>
    <property type="project" value="UniProtKB-SubCell"/>
</dbReference>
<evidence type="ECO:0000313" key="16">
    <source>
        <dbReference type="Proteomes" id="UP000031668"/>
    </source>
</evidence>
<evidence type="ECO:0000313" key="15">
    <source>
        <dbReference type="EMBL" id="KII73527.1"/>
    </source>
</evidence>
<name>A0A0C2NHM6_THEKT</name>
<evidence type="ECO:0000256" key="9">
    <source>
        <dbReference type="ARBA" id="ARBA00025620"/>
    </source>
</evidence>
<comment type="caution">
    <text evidence="15">The sequence shown here is derived from an EMBL/GenBank/DDBJ whole genome shotgun (WGS) entry which is preliminary data.</text>
</comment>
<evidence type="ECO:0000256" key="13">
    <source>
        <dbReference type="SAM" id="Phobius"/>
    </source>
</evidence>
<keyword evidence="7 13" id="KW-1133">Transmembrane helix</keyword>